<comment type="caution">
    <text evidence="1">The sequence shown here is derived from an EMBL/GenBank/DDBJ whole genome shotgun (WGS) entry which is preliminary data.</text>
</comment>
<evidence type="ECO:0000313" key="1">
    <source>
        <dbReference type="EMBL" id="MED6137388.1"/>
    </source>
</evidence>
<dbReference type="EMBL" id="JASCZI010061047">
    <property type="protein sequence ID" value="MED6137388.1"/>
    <property type="molecule type" value="Genomic_DNA"/>
</dbReference>
<reference evidence="1 2" key="1">
    <citation type="journal article" date="2023" name="Plants (Basel)">
        <title>Bridging the Gap: Combining Genomics and Transcriptomics Approaches to Understand Stylosanthes scabra, an Orphan Legume from the Brazilian Caatinga.</title>
        <authorList>
            <person name="Ferreira-Neto J.R.C."/>
            <person name="da Silva M.D."/>
            <person name="Binneck E."/>
            <person name="de Melo N.F."/>
            <person name="da Silva R.H."/>
            <person name="de Melo A.L.T.M."/>
            <person name="Pandolfi V."/>
            <person name="Bustamante F.O."/>
            <person name="Brasileiro-Vidal A.C."/>
            <person name="Benko-Iseppon A.M."/>
        </authorList>
    </citation>
    <scope>NUCLEOTIDE SEQUENCE [LARGE SCALE GENOMIC DNA]</scope>
    <source>
        <tissue evidence="1">Leaves</tissue>
    </source>
</reference>
<gene>
    <name evidence="1" type="ORF">PIB30_064614</name>
</gene>
<organism evidence="1 2">
    <name type="scientific">Stylosanthes scabra</name>
    <dbReference type="NCBI Taxonomy" id="79078"/>
    <lineage>
        <taxon>Eukaryota</taxon>
        <taxon>Viridiplantae</taxon>
        <taxon>Streptophyta</taxon>
        <taxon>Embryophyta</taxon>
        <taxon>Tracheophyta</taxon>
        <taxon>Spermatophyta</taxon>
        <taxon>Magnoliopsida</taxon>
        <taxon>eudicotyledons</taxon>
        <taxon>Gunneridae</taxon>
        <taxon>Pentapetalae</taxon>
        <taxon>rosids</taxon>
        <taxon>fabids</taxon>
        <taxon>Fabales</taxon>
        <taxon>Fabaceae</taxon>
        <taxon>Papilionoideae</taxon>
        <taxon>50 kb inversion clade</taxon>
        <taxon>dalbergioids sensu lato</taxon>
        <taxon>Dalbergieae</taxon>
        <taxon>Pterocarpus clade</taxon>
        <taxon>Stylosanthes</taxon>
    </lineage>
</organism>
<name>A0ABU6SN73_9FABA</name>
<dbReference type="Proteomes" id="UP001341840">
    <property type="component" value="Unassembled WGS sequence"/>
</dbReference>
<accession>A0ABU6SN73</accession>
<evidence type="ECO:0000313" key="2">
    <source>
        <dbReference type="Proteomes" id="UP001341840"/>
    </source>
</evidence>
<keyword evidence="2" id="KW-1185">Reference proteome</keyword>
<sequence length="120" mass="12938">MPPSSLSPQSSLQYFTFATLAAAPCHRHRARAALPRHRPFRRLVSVAVLPPALAADRAVASYRHRSSAGHRLSSPRCASVTPLPLDGVLSPKFMVGRLIGSPIFASLAKSYSVTIPCTDY</sequence>
<proteinExistence type="predicted"/>
<protein>
    <submittedName>
        <fullName evidence="1">Uncharacterized protein</fullName>
    </submittedName>
</protein>